<protein>
    <recommendedName>
        <fullName evidence="3">BTB domain-containing protein</fullName>
    </recommendedName>
</protein>
<evidence type="ECO:0000313" key="2">
    <source>
        <dbReference type="Proteomes" id="UP001565368"/>
    </source>
</evidence>
<name>A0ABR3QAK6_9TREE</name>
<organism evidence="1 2">
    <name type="scientific">Vanrija albida</name>
    <dbReference type="NCBI Taxonomy" id="181172"/>
    <lineage>
        <taxon>Eukaryota</taxon>
        <taxon>Fungi</taxon>
        <taxon>Dikarya</taxon>
        <taxon>Basidiomycota</taxon>
        <taxon>Agaricomycotina</taxon>
        <taxon>Tremellomycetes</taxon>
        <taxon>Trichosporonales</taxon>
        <taxon>Trichosporonaceae</taxon>
        <taxon>Vanrija</taxon>
    </lineage>
</organism>
<dbReference type="Proteomes" id="UP001565368">
    <property type="component" value="Unassembled WGS sequence"/>
</dbReference>
<evidence type="ECO:0000313" key="1">
    <source>
        <dbReference type="EMBL" id="KAL1411764.1"/>
    </source>
</evidence>
<proteinExistence type="predicted"/>
<sequence length="245" mass="27332">MTSSPRHLDTDGAITDHDKWTSGDFTLISTDNVRFCVPSYYLFAASPVFRDAADVSNGAAKTLHFTDKTFEEACTVADFLYLASTGKIPIDWKEMAGGDDAIGEHRYEAMLCQRLASLALFLKKYECDMVLHILKLGFDNDYLKEGGFSMEGMVLGANLDDVDFCIKAMSTSDWTRDVVADNTDVDPIICKRRGSLELLPCNMAFKVVQLLPVEYHWALSRSWLGKKATWPDEFRKVLALAKASG</sequence>
<dbReference type="RefSeq" id="XP_069211708.1">
    <property type="nucleotide sequence ID" value="XM_069351322.1"/>
</dbReference>
<evidence type="ECO:0008006" key="3">
    <source>
        <dbReference type="Google" id="ProtNLM"/>
    </source>
</evidence>
<gene>
    <name evidence="1" type="ORF">Q8F55_002731</name>
</gene>
<keyword evidence="2" id="KW-1185">Reference proteome</keyword>
<reference evidence="1 2" key="1">
    <citation type="submission" date="2023-08" db="EMBL/GenBank/DDBJ databases">
        <title>Annotated Genome Sequence of Vanrija albida AlHP1.</title>
        <authorList>
            <person name="Herzog R."/>
        </authorList>
    </citation>
    <scope>NUCLEOTIDE SEQUENCE [LARGE SCALE GENOMIC DNA]</scope>
    <source>
        <strain evidence="1 2">AlHP1</strain>
    </source>
</reference>
<accession>A0ABR3QAK6</accession>
<dbReference type="EMBL" id="JBBXJM010000002">
    <property type="protein sequence ID" value="KAL1411764.1"/>
    <property type="molecule type" value="Genomic_DNA"/>
</dbReference>
<comment type="caution">
    <text evidence="1">The sequence shown here is derived from an EMBL/GenBank/DDBJ whole genome shotgun (WGS) entry which is preliminary data.</text>
</comment>
<dbReference type="GeneID" id="95983774"/>